<evidence type="ECO:0000313" key="3">
    <source>
        <dbReference type="EMBL" id="TDD16511.1"/>
    </source>
</evidence>
<dbReference type="OrthoDB" id="9809583at2"/>
<proteinExistence type="predicted"/>
<keyword evidence="3" id="KW-0378">Hydrolase</keyword>
<dbReference type="EMBL" id="SMKP01000104">
    <property type="protein sequence ID" value="TDD16511.1"/>
    <property type="molecule type" value="Genomic_DNA"/>
</dbReference>
<dbReference type="InterPro" id="IPR006311">
    <property type="entry name" value="TAT_signal"/>
</dbReference>
<dbReference type="GO" id="GO:0005975">
    <property type="term" value="P:carbohydrate metabolic process"/>
    <property type="evidence" value="ECO:0007669"/>
    <property type="project" value="InterPro"/>
</dbReference>
<dbReference type="RefSeq" id="WP_132514308.1">
    <property type="nucleotide sequence ID" value="NZ_SMKP01000104.1"/>
</dbReference>
<gene>
    <name evidence="3" type="ORF">E1294_31095</name>
</gene>
<keyword evidence="4" id="KW-1185">Reference proteome</keyword>
<dbReference type="Proteomes" id="UP000294543">
    <property type="component" value="Unassembled WGS sequence"/>
</dbReference>
<evidence type="ECO:0000259" key="2">
    <source>
        <dbReference type="PROSITE" id="PS51762"/>
    </source>
</evidence>
<dbReference type="GO" id="GO:0004553">
    <property type="term" value="F:hydrolase activity, hydrolyzing O-glycosyl compounds"/>
    <property type="evidence" value="ECO:0007669"/>
    <property type="project" value="InterPro"/>
</dbReference>
<dbReference type="CDD" id="cd08023">
    <property type="entry name" value="GH16_laminarinase_like"/>
    <property type="match status" value="1"/>
</dbReference>
<name>A0A4R4WE46_9ACTN</name>
<dbReference type="Gene3D" id="2.60.120.200">
    <property type="match status" value="1"/>
</dbReference>
<accession>A0A4R4WE46</accession>
<feature type="signal peptide" evidence="1">
    <location>
        <begin position="1"/>
        <end position="24"/>
    </location>
</feature>
<dbReference type="InterPro" id="IPR000757">
    <property type="entry name" value="Beta-glucanase-like"/>
</dbReference>
<dbReference type="PROSITE" id="PS51318">
    <property type="entry name" value="TAT"/>
    <property type="match status" value="1"/>
</dbReference>
<protein>
    <submittedName>
        <fullName evidence="3">Glycoside hydrolase family 16 protein</fullName>
    </submittedName>
</protein>
<dbReference type="SUPFAM" id="SSF49899">
    <property type="entry name" value="Concanavalin A-like lectins/glucanases"/>
    <property type="match status" value="1"/>
</dbReference>
<dbReference type="PROSITE" id="PS51762">
    <property type="entry name" value="GH16_2"/>
    <property type="match status" value="1"/>
</dbReference>
<feature type="domain" description="GH16" evidence="2">
    <location>
        <begin position="54"/>
        <end position="303"/>
    </location>
</feature>
<dbReference type="InterPro" id="IPR013320">
    <property type="entry name" value="ConA-like_dom_sf"/>
</dbReference>
<organism evidence="3 4">
    <name type="scientific">Nonomuraea diastatica</name>
    <dbReference type="NCBI Taxonomy" id="1848329"/>
    <lineage>
        <taxon>Bacteria</taxon>
        <taxon>Bacillati</taxon>
        <taxon>Actinomycetota</taxon>
        <taxon>Actinomycetes</taxon>
        <taxon>Streptosporangiales</taxon>
        <taxon>Streptosporangiaceae</taxon>
        <taxon>Nonomuraea</taxon>
    </lineage>
</organism>
<reference evidence="3 4" key="1">
    <citation type="submission" date="2019-03" db="EMBL/GenBank/DDBJ databases">
        <title>Draft genome sequences of novel Actinobacteria.</title>
        <authorList>
            <person name="Sahin N."/>
            <person name="Ay H."/>
            <person name="Saygin H."/>
        </authorList>
    </citation>
    <scope>NUCLEOTIDE SEQUENCE [LARGE SCALE GENOMIC DNA]</scope>
    <source>
        <strain evidence="3 4">KC712</strain>
    </source>
</reference>
<comment type="caution">
    <text evidence="3">The sequence shown here is derived from an EMBL/GenBank/DDBJ whole genome shotgun (WGS) entry which is preliminary data.</text>
</comment>
<evidence type="ECO:0000313" key="4">
    <source>
        <dbReference type="Proteomes" id="UP000294543"/>
    </source>
</evidence>
<feature type="chain" id="PRO_5039533475" evidence="1">
    <location>
        <begin position="25"/>
        <end position="303"/>
    </location>
</feature>
<dbReference type="AlphaFoldDB" id="A0A4R4WE46"/>
<sequence>MSERALRRRRFLGTAMAGAAGAFALGGVGDAAESLDWPTHGDAPPVLPAPPAGFTWTLDPAKSDDFRGDALDTDKWSTEHWIEINNNIVAFKPDNATVHRDKLHIWLKKEPYKGVNYTGGYVRSKFYMAEDTYIEVRARMIPHVANVNSAIWMYDVPDPALNPNVEIDMHEYLRPLDKPNEVHNSFHLWYKKAGSQPGPPADSHTSLANVDWLHRSNLDAGYHVYGLERRKKGTGSGRPGGFVRFYLDGVPHWTYGATFVPELVTQPRPLIFNVNGNAGIPVDSHLPASMQVDWVRVYNLTEQ</sequence>
<evidence type="ECO:0000256" key="1">
    <source>
        <dbReference type="SAM" id="SignalP"/>
    </source>
</evidence>
<keyword evidence="1" id="KW-0732">Signal</keyword>